<evidence type="ECO:0008006" key="6">
    <source>
        <dbReference type="Google" id="ProtNLM"/>
    </source>
</evidence>
<dbReference type="RefSeq" id="WP_016270397.1">
    <property type="nucleotide sequence ID" value="NZ_JAKKXG010000047.1"/>
</dbReference>
<keyword evidence="1" id="KW-0472">Membrane</keyword>
<keyword evidence="1" id="KW-0812">Transmembrane</keyword>
<dbReference type="AlphaFoldDB" id="A0A396AQ28"/>
<protein>
    <recommendedName>
        <fullName evidence="6">DUF4858 domain-containing protein</fullName>
    </recommendedName>
</protein>
<evidence type="ECO:0000256" key="1">
    <source>
        <dbReference type="SAM" id="Phobius"/>
    </source>
</evidence>
<comment type="caution">
    <text evidence="2">The sequence shown here is derived from an EMBL/GenBank/DDBJ whole genome shotgun (WGS) entry which is preliminary data.</text>
</comment>
<accession>A0A396AQ28</accession>
<evidence type="ECO:0000313" key="3">
    <source>
        <dbReference type="EMBL" id="TSE50471.1"/>
    </source>
</evidence>
<name>A0A396AQ28_PHOVU</name>
<proteinExistence type="predicted"/>
<evidence type="ECO:0000313" key="4">
    <source>
        <dbReference type="Proteomes" id="UP000261003"/>
    </source>
</evidence>
<dbReference type="EMBL" id="RWHZ01000002">
    <property type="protein sequence ID" value="TSE50471.1"/>
    <property type="molecule type" value="Genomic_DNA"/>
</dbReference>
<organism evidence="2 4">
    <name type="scientific">Phocaeicola vulgatus</name>
    <name type="common">Bacteroides vulgatus</name>
    <dbReference type="NCBI Taxonomy" id="821"/>
    <lineage>
        <taxon>Bacteria</taxon>
        <taxon>Pseudomonadati</taxon>
        <taxon>Bacteroidota</taxon>
        <taxon>Bacteroidia</taxon>
        <taxon>Bacteroidales</taxon>
        <taxon>Bacteroidaceae</taxon>
        <taxon>Phocaeicola</taxon>
    </lineage>
</organism>
<dbReference type="Proteomes" id="UP000408523">
    <property type="component" value="Unassembled WGS sequence"/>
</dbReference>
<dbReference type="EMBL" id="QSTG01000001">
    <property type="protein sequence ID" value="RGM48580.1"/>
    <property type="molecule type" value="Genomic_DNA"/>
</dbReference>
<reference evidence="2 4" key="1">
    <citation type="submission" date="2018-08" db="EMBL/GenBank/DDBJ databases">
        <title>A genome reference for cultivated species of the human gut microbiota.</title>
        <authorList>
            <person name="Zou Y."/>
            <person name="Xue W."/>
            <person name="Luo G."/>
        </authorList>
    </citation>
    <scope>NUCLEOTIDE SEQUENCE [LARGE SCALE GENOMIC DNA]</scope>
    <source>
        <strain evidence="2 4">OM08-13BH</strain>
    </source>
</reference>
<feature type="transmembrane region" description="Helical" evidence="1">
    <location>
        <begin position="21"/>
        <end position="45"/>
    </location>
</feature>
<dbReference type="Proteomes" id="UP000261003">
    <property type="component" value="Unassembled WGS sequence"/>
</dbReference>
<gene>
    <name evidence="2" type="ORF">DXC16_01470</name>
    <name evidence="3" type="ORF">EH214_00446</name>
</gene>
<keyword evidence="1" id="KW-1133">Transmembrane helix</keyword>
<sequence>MIVRIFENKETMNLSYDKKIIQCYCAFKTHLFGKIIVFIVFSFFVDILSAQEVWTKEDSVKLSKILNNETPIYIDDDLKKELENSFIGSQVKENSSSWNDFILDIKPGDYFVQKYHTINLNDILYKSTSGNFFNLNNEYLKLKKFTIDSHIDVPFIYIQRNTDLVFPLNRNLRFNISGSYTIDKSHNPILPINPIPYSMGAGFSYNIGKKIVIGSQANYRFNIIQKRWEWFWNLKISIIF</sequence>
<evidence type="ECO:0000313" key="2">
    <source>
        <dbReference type="EMBL" id="RGM48580.1"/>
    </source>
</evidence>
<reference evidence="3 5" key="2">
    <citation type="journal article" date="2019" name="Nat. Commun.">
        <title>Gram positive-like bacteriocins with broad spectrum anti-Bacteroidales activity encoded on mobile elements of the human gut microbiota.</title>
        <authorList>
            <person name="Bechon N."/>
            <person name="Coyne M.J.Jr."/>
            <person name="Laclare-Mceneany V."/>
            <person name="Chatzidaki-Livanis M."/>
            <person name="Ghigo J.-M."/>
            <person name="Comstock L.E."/>
        </authorList>
    </citation>
    <scope>NUCLEOTIDE SEQUENCE [LARGE SCALE GENOMIC DNA]</scope>
    <source>
        <strain evidence="3 5">CL01T12C17</strain>
    </source>
</reference>
<evidence type="ECO:0000313" key="5">
    <source>
        <dbReference type="Proteomes" id="UP000408523"/>
    </source>
</evidence>